<reference evidence="2 3" key="1">
    <citation type="submission" date="2018-11" db="EMBL/GenBank/DDBJ databases">
        <title>Paraburkholderia sp. DHOA04, isolated from soil.</title>
        <authorList>
            <person name="Gao Z.-H."/>
            <person name="Qiu L.-H."/>
            <person name="Fu J.-C."/>
        </authorList>
    </citation>
    <scope>NUCLEOTIDE SEQUENCE [LARGE SCALE GENOMIC DNA]</scope>
    <source>
        <strain evidence="2 3">DHOA04</strain>
    </source>
</reference>
<comment type="caution">
    <text evidence="2">The sequence shown here is derived from an EMBL/GenBank/DDBJ whole genome shotgun (WGS) entry which is preliminary data.</text>
</comment>
<keyword evidence="1" id="KW-0732">Signal</keyword>
<dbReference type="EMBL" id="RQIS01000001">
    <property type="protein sequence ID" value="RQH09737.1"/>
    <property type="molecule type" value="Genomic_DNA"/>
</dbReference>
<protein>
    <submittedName>
        <fullName evidence="2">Uncharacterized protein</fullName>
    </submittedName>
</protein>
<feature type="chain" id="PRO_5018066164" evidence="1">
    <location>
        <begin position="20"/>
        <end position="225"/>
    </location>
</feature>
<dbReference type="PROSITE" id="PS51257">
    <property type="entry name" value="PROKAR_LIPOPROTEIN"/>
    <property type="match status" value="1"/>
</dbReference>
<gene>
    <name evidence="2" type="ORF">D1Y85_00865</name>
</gene>
<dbReference type="RefSeq" id="WP_124149138.1">
    <property type="nucleotide sequence ID" value="NZ_RQIS01000001.1"/>
</dbReference>
<dbReference type="AlphaFoldDB" id="A0A3N6NL87"/>
<sequence length="225" mass="24965">MKRSIAVFVVAIASCAARANGITDYVRPELGAGWQVSRDMGDGTWYQEGGPYTRRLSGPAFMAGLTGPVWAPANWSVRWHLDYVYYGGLEAGCTCVPDAQYNAVAHARAIPLGQTAQLSYFHSQGHVQGIPLTLDAGYSWGKWRFAVDAGAWVYWQTWHVNAFQEWGTWGNLSHRATAQLGYVAGTRIERGPLALSYRYYNVSSKWNPYPGIVTGTNTLLLAYRF</sequence>
<evidence type="ECO:0000256" key="1">
    <source>
        <dbReference type="SAM" id="SignalP"/>
    </source>
</evidence>
<feature type="signal peptide" evidence="1">
    <location>
        <begin position="1"/>
        <end position="19"/>
    </location>
</feature>
<proteinExistence type="predicted"/>
<accession>A0A3N6NL87</accession>
<dbReference type="Proteomes" id="UP000272778">
    <property type="component" value="Unassembled WGS sequence"/>
</dbReference>
<keyword evidence="3" id="KW-1185">Reference proteome</keyword>
<name>A0A3N6NL87_9BURK</name>
<dbReference type="OrthoDB" id="9101321at2"/>
<organism evidence="2 3">
    <name type="scientific">Paraburkholderia dinghuensis</name>
    <dbReference type="NCBI Taxonomy" id="2305225"/>
    <lineage>
        <taxon>Bacteria</taxon>
        <taxon>Pseudomonadati</taxon>
        <taxon>Pseudomonadota</taxon>
        <taxon>Betaproteobacteria</taxon>
        <taxon>Burkholderiales</taxon>
        <taxon>Burkholderiaceae</taxon>
        <taxon>Paraburkholderia</taxon>
    </lineage>
</organism>
<evidence type="ECO:0000313" key="2">
    <source>
        <dbReference type="EMBL" id="RQH09737.1"/>
    </source>
</evidence>
<evidence type="ECO:0000313" key="3">
    <source>
        <dbReference type="Proteomes" id="UP000272778"/>
    </source>
</evidence>